<dbReference type="AlphaFoldDB" id="A0A5R9KRU4"/>
<dbReference type="Pfam" id="PF22322">
    <property type="entry name" value="DUF6973"/>
    <property type="match status" value="1"/>
</dbReference>
<proteinExistence type="predicted"/>
<protein>
    <recommendedName>
        <fullName evidence="1">DUF6973 domain-containing protein</fullName>
    </recommendedName>
</protein>
<dbReference type="OrthoDB" id="1496068at2"/>
<dbReference type="PROSITE" id="PS51257">
    <property type="entry name" value="PROKAR_LIPOPROTEIN"/>
    <property type="match status" value="1"/>
</dbReference>
<dbReference type="InterPro" id="IPR054246">
    <property type="entry name" value="DUF6973"/>
</dbReference>
<gene>
    <name evidence="2" type="ORF">FEN17_20055</name>
</gene>
<name>A0A5R9KRU4_9BACT</name>
<dbReference type="RefSeq" id="WP_138367177.1">
    <property type="nucleotide sequence ID" value="NZ_VCEJ01000005.1"/>
</dbReference>
<evidence type="ECO:0000313" key="3">
    <source>
        <dbReference type="Proteomes" id="UP000306402"/>
    </source>
</evidence>
<evidence type="ECO:0000313" key="2">
    <source>
        <dbReference type="EMBL" id="TLU98887.1"/>
    </source>
</evidence>
<accession>A0A5R9KRU4</accession>
<organism evidence="2 3">
    <name type="scientific">Dyadobacter luticola</name>
    <dbReference type="NCBI Taxonomy" id="1979387"/>
    <lineage>
        <taxon>Bacteria</taxon>
        <taxon>Pseudomonadati</taxon>
        <taxon>Bacteroidota</taxon>
        <taxon>Cytophagia</taxon>
        <taxon>Cytophagales</taxon>
        <taxon>Spirosomataceae</taxon>
        <taxon>Dyadobacter</taxon>
    </lineage>
</organism>
<sequence length="357" mass="40662">MNVLSKSACFLFALWGLLACNKPEILQESTLSSENVKDTIDFRGEIVAVLRSFPKRFLNQSAEDFDAYYAAQNREANVRTNGEGDYLTAEEMLAVLQPLAKKYPDLSWEKEISEPDLRRIYADFKSITTVEEVREKSDLILAFYNDMFKPEAVAAIIAYKKTRKRGRTETIFDPFGIVFPYEESKILSVPIFAPLYMMSGATAKEMAQIYGKAEQGRRGDAFRHGAWNCLVMRNLMIAGASKSTSVEYAQKCITAHEREDQADDPKTLDAAMDLFNNLSARTWMYSSTSWGVGPNRIMPSEFHIRDQMKTWADNAGWIFKDWYLQQIVIDNQGNTGNWGALYGACTGNFQHLMYYIN</sequence>
<dbReference type="Proteomes" id="UP000306402">
    <property type="component" value="Unassembled WGS sequence"/>
</dbReference>
<comment type="caution">
    <text evidence="2">The sequence shown here is derived from an EMBL/GenBank/DDBJ whole genome shotgun (WGS) entry which is preliminary data.</text>
</comment>
<feature type="domain" description="DUF6973" evidence="1">
    <location>
        <begin position="194"/>
        <end position="287"/>
    </location>
</feature>
<dbReference type="EMBL" id="VCEJ01000005">
    <property type="protein sequence ID" value="TLU98887.1"/>
    <property type="molecule type" value="Genomic_DNA"/>
</dbReference>
<reference evidence="2 3" key="1">
    <citation type="submission" date="2019-05" db="EMBL/GenBank/DDBJ databases">
        <authorList>
            <person name="Qu J.-H."/>
        </authorList>
    </citation>
    <scope>NUCLEOTIDE SEQUENCE [LARGE SCALE GENOMIC DNA]</scope>
    <source>
        <strain evidence="2 3">T17</strain>
    </source>
</reference>
<keyword evidence="3" id="KW-1185">Reference proteome</keyword>
<evidence type="ECO:0000259" key="1">
    <source>
        <dbReference type="Pfam" id="PF22322"/>
    </source>
</evidence>